<feature type="chain" id="PRO_5019318424" description="Sel1 repeat family protein" evidence="1">
    <location>
        <begin position="27"/>
        <end position="303"/>
    </location>
</feature>
<protein>
    <recommendedName>
        <fullName evidence="4">Sel1 repeat family protein</fullName>
    </recommendedName>
</protein>
<dbReference type="AlphaFoldDB" id="A0A432VUI4"/>
<dbReference type="InterPro" id="IPR006597">
    <property type="entry name" value="Sel1-like"/>
</dbReference>
<comment type="caution">
    <text evidence="2">The sequence shown here is derived from an EMBL/GenBank/DDBJ whole genome shotgun (WGS) entry which is preliminary data.</text>
</comment>
<keyword evidence="1" id="KW-0732">Signal</keyword>
<dbReference type="EMBL" id="PIPI01000003">
    <property type="protein sequence ID" value="RUO20187.1"/>
    <property type="molecule type" value="Genomic_DNA"/>
</dbReference>
<proteinExistence type="predicted"/>
<dbReference type="SMART" id="SM00671">
    <property type="entry name" value="SEL1"/>
    <property type="match status" value="3"/>
</dbReference>
<name>A0A432VUI4_9GAMM</name>
<sequence>MTIRILSFLIVAFVFTAAAFNSSAHGQTLDELCTSEQCHDLVKGFERYAQHGNTHSMVFLALAYANGEVVEQDHRKASMWIRESVRLRSPLGAYVKAQWRRQGFVFEQDEERAEWLIDRAIAGGFSVAMYDRAVRLLHDPERMQEGADLLEEAVDLGLPDARYLFALLLEHGEVYEQDLVTAGLLYRELAVEGFRDSRQRLETVIGQVERSSAEDVQTIVAQLRAYDDMEVITVYGRYGSFDDHLAAINASVRDRFYQKPTGTRMRRARPCEDTVGCRVLYNRDWGDVAFTTLAGALGLPNGM</sequence>
<reference evidence="2 3" key="1">
    <citation type="journal article" date="2011" name="Front. Microbiol.">
        <title>Genomic signatures of strain selection and enhancement in Bacillus atrophaeus var. globigii, a historical biowarfare simulant.</title>
        <authorList>
            <person name="Gibbons H.S."/>
            <person name="Broomall S.M."/>
            <person name="McNew L.A."/>
            <person name="Daligault H."/>
            <person name="Chapman C."/>
            <person name="Bruce D."/>
            <person name="Karavis M."/>
            <person name="Krepps M."/>
            <person name="McGregor P.A."/>
            <person name="Hong C."/>
            <person name="Park K.H."/>
            <person name="Akmal A."/>
            <person name="Feldman A."/>
            <person name="Lin J.S."/>
            <person name="Chang W.E."/>
            <person name="Higgs B.W."/>
            <person name="Demirev P."/>
            <person name="Lindquist J."/>
            <person name="Liem A."/>
            <person name="Fochler E."/>
            <person name="Read T.D."/>
            <person name="Tapia R."/>
            <person name="Johnson S."/>
            <person name="Bishop-Lilly K.A."/>
            <person name="Detter C."/>
            <person name="Han C."/>
            <person name="Sozhamannan S."/>
            <person name="Rosenzweig C.N."/>
            <person name="Skowronski E.W."/>
        </authorList>
    </citation>
    <scope>NUCLEOTIDE SEQUENCE [LARGE SCALE GENOMIC DNA]</scope>
    <source>
        <strain evidence="2 3">AK5</strain>
    </source>
</reference>
<evidence type="ECO:0008006" key="4">
    <source>
        <dbReference type="Google" id="ProtNLM"/>
    </source>
</evidence>
<accession>A0A432VUI4</accession>
<organism evidence="2 3">
    <name type="scientific">Aliidiomarina haloalkalitolerans</name>
    <dbReference type="NCBI Taxonomy" id="859059"/>
    <lineage>
        <taxon>Bacteria</taxon>
        <taxon>Pseudomonadati</taxon>
        <taxon>Pseudomonadota</taxon>
        <taxon>Gammaproteobacteria</taxon>
        <taxon>Alteromonadales</taxon>
        <taxon>Idiomarinaceae</taxon>
        <taxon>Aliidiomarina</taxon>
    </lineage>
</organism>
<feature type="signal peptide" evidence="1">
    <location>
        <begin position="1"/>
        <end position="26"/>
    </location>
</feature>
<evidence type="ECO:0000313" key="3">
    <source>
        <dbReference type="Proteomes" id="UP000288212"/>
    </source>
</evidence>
<dbReference type="RefSeq" id="WP_126792189.1">
    <property type="nucleotide sequence ID" value="NZ_PIPI01000003.1"/>
</dbReference>
<dbReference type="OrthoDB" id="6388915at2"/>
<dbReference type="Gene3D" id="1.25.40.10">
    <property type="entry name" value="Tetratricopeptide repeat domain"/>
    <property type="match status" value="1"/>
</dbReference>
<gene>
    <name evidence="2" type="ORF">CWE06_06055</name>
</gene>
<evidence type="ECO:0000256" key="1">
    <source>
        <dbReference type="SAM" id="SignalP"/>
    </source>
</evidence>
<dbReference type="InterPro" id="IPR011990">
    <property type="entry name" value="TPR-like_helical_dom_sf"/>
</dbReference>
<keyword evidence="3" id="KW-1185">Reference proteome</keyword>
<dbReference type="Proteomes" id="UP000288212">
    <property type="component" value="Unassembled WGS sequence"/>
</dbReference>
<evidence type="ECO:0000313" key="2">
    <source>
        <dbReference type="EMBL" id="RUO20187.1"/>
    </source>
</evidence>
<dbReference type="SUPFAM" id="SSF81901">
    <property type="entry name" value="HCP-like"/>
    <property type="match status" value="1"/>
</dbReference>